<keyword evidence="2" id="KW-1185">Reference proteome</keyword>
<protein>
    <submittedName>
        <fullName evidence="1">Uncharacterized protein</fullName>
    </submittedName>
</protein>
<evidence type="ECO:0000313" key="2">
    <source>
        <dbReference type="Proteomes" id="UP000260005"/>
    </source>
</evidence>
<name>A0A249XXR0_9CAUD</name>
<dbReference type="EMBL" id="MF001358">
    <property type="protein sequence ID" value="ASZ76757.1"/>
    <property type="molecule type" value="Genomic_DNA"/>
</dbReference>
<accession>A0A249XXR0</accession>
<evidence type="ECO:0000313" key="1">
    <source>
        <dbReference type="EMBL" id="ASZ76757.1"/>
    </source>
</evidence>
<dbReference type="Proteomes" id="UP000260005">
    <property type="component" value="Segment"/>
</dbReference>
<reference evidence="1 2" key="1">
    <citation type="submission" date="2017-04" db="EMBL/GenBank/DDBJ databases">
        <title>Complete Genome Sequence of Lytic Bacteriophage EF1 Infecting Enterococcus faecalis Isolates.</title>
        <authorList>
            <person name="Kim D."/>
            <person name="Kim Y.J."/>
            <person name="Han B.K."/>
            <person name="Kim H."/>
        </authorList>
    </citation>
    <scope>NUCLEOTIDE SEQUENCE [LARGE SCALE GENOMIC DNA]</scope>
</reference>
<proteinExistence type="predicted"/>
<sequence>MLKNKMLMISGSRGSGKTFTALLYASKMAYPLVVRDERMVKYVRTLANATNIPLTKEPITFKEYAKICKREFGESNDELEFGYVVDELQDFERSFSDVKLLNCQAYTCTLVESFFKNEK</sequence>
<organism evidence="1 2">
    <name type="scientific">Enterococcus phage EF1</name>
    <dbReference type="NCBI Taxonomy" id="2025813"/>
    <lineage>
        <taxon>Viruses</taxon>
        <taxon>Duplodnaviria</taxon>
        <taxon>Heunggongvirae</taxon>
        <taxon>Uroviricota</taxon>
        <taxon>Caudoviricetes</taxon>
    </lineage>
</organism>